<gene>
    <name evidence="1" type="ORF">UFOVP724_165</name>
</gene>
<organism evidence="1">
    <name type="scientific">uncultured Caudovirales phage</name>
    <dbReference type="NCBI Taxonomy" id="2100421"/>
    <lineage>
        <taxon>Viruses</taxon>
        <taxon>Duplodnaviria</taxon>
        <taxon>Heunggongvirae</taxon>
        <taxon>Uroviricota</taxon>
        <taxon>Caudoviricetes</taxon>
        <taxon>Peduoviridae</taxon>
        <taxon>Maltschvirus</taxon>
        <taxon>Maltschvirus maltsch</taxon>
    </lineage>
</organism>
<proteinExistence type="predicted"/>
<name>A0A6J5NST7_9CAUD</name>
<reference evidence="1" key="1">
    <citation type="submission" date="2020-04" db="EMBL/GenBank/DDBJ databases">
        <authorList>
            <person name="Chiriac C."/>
            <person name="Salcher M."/>
            <person name="Ghai R."/>
            <person name="Kavagutti S V."/>
        </authorList>
    </citation>
    <scope>NUCLEOTIDE SEQUENCE</scope>
</reference>
<protein>
    <submittedName>
        <fullName evidence="1">Uncharacterized protein</fullName>
    </submittedName>
</protein>
<dbReference type="EMBL" id="LR796696">
    <property type="protein sequence ID" value="CAB4160371.1"/>
    <property type="molecule type" value="Genomic_DNA"/>
</dbReference>
<accession>A0A6J5NST7</accession>
<sequence length="636" mass="72954">MNEFSYSYFSGANVSITVNNTYLDCAGISYKLLSSKQPIYSHYSPRYDMLSTSRQIIQGSFVINYTKADYLFYILVNDPILYDQVKSITTQYTTSERTRHPGYYLQYNNVKAFDIEIDFGKNNFTILKNCYITSRAQTINIDDNVLLEEYSFVAREIKIRQGENVKENESQNKASSTVELTPPEIKPKIDSLKPLAVATESKPVDPSKPVANTAVTETINKKIDHKTTEAVKVEQVKASSGIEIPVEKKVETKTTKTELDGTRSQSIELVRKNVFAMQKIIDDAKKIYPDENYDTTTKEKRSKYIFDEFKKMTGGIPPSSRFLPSDMRDEEQLKKYYADGAEFVETLAVKAEGIKKLTFDDFNPDSNNNVLDSFHNVKKWKKDKAITQGEYYAALNTLFLTSKVMLPVSTGELAHIAKWSNDTNKQADGERITTMKNFHIGRIENFKNSYDDVENKNTLLMPFGWSPNLDYITSDDNGSSLGGSNLISSKVEYDINDLKKRFVSKTLSIDNATKGITKENIKQWNETKENINTEISNPIGPSYYQFNNFYDSISFMGNNVFKDRNKLPQQEKNIVNLEWLFSKASNNYDEYLKNPLDFFNGVSYYSNDNKGVYFQNFLDSESIFYPRLRFTTVENE</sequence>
<evidence type="ECO:0000313" key="1">
    <source>
        <dbReference type="EMBL" id="CAB4160371.1"/>
    </source>
</evidence>